<reference evidence="2" key="1">
    <citation type="journal article" date="2014" name="Int. J. Syst. Evol. Microbiol.">
        <title>Complete genome of a new Firmicutes species belonging to the dominant human colonic microbiota ('Ruminococcus bicirculans') reveals two chromosomes and a selective capacity to utilize plant glucans.</title>
        <authorList>
            <consortium name="NISC Comparative Sequencing Program"/>
            <person name="Wegmann U."/>
            <person name="Louis P."/>
            <person name="Goesmann A."/>
            <person name="Henrissat B."/>
            <person name="Duncan S.H."/>
            <person name="Flint H.J."/>
        </authorList>
    </citation>
    <scope>NUCLEOTIDE SEQUENCE</scope>
    <source>
        <strain evidence="2">NBRC 107710</strain>
    </source>
</reference>
<dbReference type="PROSITE" id="PS51257">
    <property type="entry name" value="PROKAR_LIPOPROTEIN"/>
    <property type="match status" value="1"/>
</dbReference>
<reference evidence="3 4" key="3">
    <citation type="submission" date="2020-08" db="EMBL/GenBank/DDBJ databases">
        <title>Genomic Encyclopedia of Type Strains, Phase IV (KMG-IV): sequencing the most valuable type-strain genomes for metagenomic binning, comparative biology and taxonomic classification.</title>
        <authorList>
            <person name="Goeker M."/>
        </authorList>
    </citation>
    <scope>NUCLEOTIDE SEQUENCE [LARGE SCALE GENOMIC DNA]</scope>
    <source>
        <strain evidence="3 4">DSM 24105</strain>
    </source>
</reference>
<sequence length="153" mass="15798">MTGSFVRCGAGLAATIAVACAGLPAIAPSETRASETGLADGLAAIASGFGGATDTVVHGWKDMGRALGRMQIPDLPSATLLTTHQACVDPTGMTSSDCTSAVDAICRRHGFQNGQQIDMESGQVCRMTPQGRIDVAHAFACKSKVWLTQVACW</sequence>
<organism evidence="3 4">
    <name type="scientific">Methylobacterium brachythecii</name>
    <dbReference type="NCBI Taxonomy" id="1176177"/>
    <lineage>
        <taxon>Bacteria</taxon>
        <taxon>Pseudomonadati</taxon>
        <taxon>Pseudomonadota</taxon>
        <taxon>Alphaproteobacteria</taxon>
        <taxon>Hyphomicrobiales</taxon>
        <taxon>Methylobacteriaceae</taxon>
        <taxon>Methylobacterium</taxon>
    </lineage>
</organism>
<evidence type="ECO:0000313" key="3">
    <source>
        <dbReference type="EMBL" id="MBB3904802.1"/>
    </source>
</evidence>
<evidence type="ECO:0008006" key="6">
    <source>
        <dbReference type="Google" id="ProtNLM"/>
    </source>
</evidence>
<dbReference type="EMBL" id="JACIDN010000009">
    <property type="protein sequence ID" value="MBB3904802.1"/>
    <property type="molecule type" value="Genomic_DNA"/>
</dbReference>
<evidence type="ECO:0000256" key="1">
    <source>
        <dbReference type="SAM" id="SignalP"/>
    </source>
</evidence>
<evidence type="ECO:0000313" key="5">
    <source>
        <dbReference type="Proteomes" id="UP001156881"/>
    </source>
</evidence>
<keyword evidence="5" id="KW-1185">Reference proteome</keyword>
<evidence type="ECO:0000313" key="2">
    <source>
        <dbReference type="EMBL" id="GLS45355.1"/>
    </source>
</evidence>
<reference evidence="2" key="4">
    <citation type="submission" date="2023-01" db="EMBL/GenBank/DDBJ databases">
        <title>Draft genome sequence of Methylobacterium brachythecii strain NBRC 107710.</title>
        <authorList>
            <person name="Sun Q."/>
            <person name="Mori K."/>
        </authorList>
    </citation>
    <scope>NUCLEOTIDE SEQUENCE</scope>
    <source>
        <strain evidence="2">NBRC 107710</strain>
    </source>
</reference>
<proteinExistence type="predicted"/>
<accession>A0A7W6ARV7</accession>
<dbReference type="Proteomes" id="UP000517759">
    <property type="component" value="Unassembled WGS sequence"/>
</dbReference>
<reference evidence="5" key="2">
    <citation type="journal article" date="2019" name="Int. J. Syst. Evol. Microbiol.">
        <title>The Global Catalogue of Microorganisms (GCM) 10K type strain sequencing project: providing services to taxonomists for standard genome sequencing and annotation.</title>
        <authorList>
            <consortium name="The Broad Institute Genomics Platform"/>
            <consortium name="The Broad Institute Genome Sequencing Center for Infectious Disease"/>
            <person name="Wu L."/>
            <person name="Ma J."/>
        </authorList>
    </citation>
    <scope>NUCLEOTIDE SEQUENCE [LARGE SCALE GENOMIC DNA]</scope>
    <source>
        <strain evidence="5">NBRC 107710</strain>
    </source>
</reference>
<dbReference type="RefSeq" id="WP_183509029.1">
    <property type="nucleotide sequence ID" value="NZ_BSPG01000021.1"/>
</dbReference>
<dbReference type="Proteomes" id="UP001156881">
    <property type="component" value="Unassembled WGS sequence"/>
</dbReference>
<dbReference type="EMBL" id="BSPG01000021">
    <property type="protein sequence ID" value="GLS45355.1"/>
    <property type="molecule type" value="Genomic_DNA"/>
</dbReference>
<gene>
    <name evidence="2" type="ORF">GCM10007884_33450</name>
    <name evidence="3" type="ORF">GGR33_004328</name>
</gene>
<comment type="caution">
    <text evidence="3">The sequence shown here is derived from an EMBL/GenBank/DDBJ whole genome shotgun (WGS) entry which is preliminary data.</text>
</comment>
<dbReference type="AlphaFoldDB" id="A0A7W6ARV7"/>
<evidence type="ECO:0000313" key="4">
    <source>
        <dbReference type="Proteomes" id="UP000517759"/>
    </source>
</evidence>
<keyword evidence="1" id="KW-0732">Signal</keyword>
<feature type="chain" id="PRO_5031339072" description="Lipoprotein" evidence="1">
    <location>
        <begin position="20"/>
        <end position="153"/>
    </location>
</feature>
<name>A0A7W6ARV7_9HYPH</name>
<feature type="signal peptide" evidence="1">
    <location>
        <begin position="1"/>
        <end position="19"/>
    </location>
</feature>
<protein>
    <recommendedName>
        <fullName evidence="6">Lipoprotein</fullName>
    </recommendedName>
</protein>